<feature type="chain" id="PRO_5034742355" evidence="1">
    <location>
        <begin position="23"/>
        <end position="127"/>
    </location>
</feature>
<gene>
    <name evidence="2" type="ORF">I7I51_03551</name>
</gene>
<evidence type="ECO:0000256" key="1">
    <source>
        <dbReference type="SAM" id="SignalP"/>
    </source>
</evidence>
<dbReference type="OrthoDB" id="3660917at2759"/>
<evidence type="ECO:0000313" key="2">
    <source>
        <dbReference type="EMBL" id="QSS61378.1"/>
    </source>
</evidence>
<dbReference type="AlphaFoldDB" id="A0A8A1M4H9"/>
<keyword evidence="1" id="KW-0732">Signal</keyword>
<accession>A0A8A1M4H9</accession>
<proteinExistence type="predicted"/>
<dbReference type="Proteomes" id="UP000663671">
    <property type="component" value="Chromosome 5"/>
</dbReference>
<organism evidence="2 3">
    <name type="scientific">Ajellomyces capsulatus</name>
    <name type="common">Darling's disease fungus</name>
    <name type="synonym">Histoplasma capsulatum</name>
    <dbReference type="NCBI Taxonomy" id="5037"/>
    <lineage>
        <taxon>Eukaryota</taxon>
        <taxon>Fungi</taxon>
        <taxon>Dikarya</taxon>
        <taxon>Ascomycota</taxon>
        <taxon>Pezizomycotina</taxon>
        <taxon>Eurotiomycetes</taxon>
        <taxon>Eurotiomycetidae</taxon>
        <taxon>Onygenales</taxon>
        <taxon>Ajellomycetaceae</taxon>
        <taxon>Histoplasma</taxon>
    </lineage>
</organism>
<reference evidence="2" key="1">
    <citation type="submission" date="2021-01" db="EMBL/GenBank/DDBJ databases">
        <title>Chromosome-level genome assembly of a human fungal pathogen reveals clustering of transcriptionally co-regulated genes.</title>
        <authorList>
            <person name="Voorhies M."/>
            <person name="Cohen S."/>
            <person name="Shea T.P."/>
            <person name="Petrus S."/>
            <person name="Munoz J.F."/>
            <person name="Poplawski S."/>
            <person name="Goldman W.E."/>
            <person name="Michael T."/>
            <person name="Cuomo C.A."/>
            <person name="Sil A."/>
            <person name="Beyhan S."/>
        </authorList>
    </citation>
    <scope>NUCLEOTIDE SEQUENCE</scope>
    <source>
        <strain evidence="2">WU24</strain>
    </source>
</reference>
<protein>
    <submittedName>
        <fullName evidence="2">Uncharacterized protein</fullName>
    </submittedName>
</protein>
<evidence type="ECO:0000313" key="3">
    <source>
        <dbReference type="Proteomes" id="UP000663671"/>
    </source>
</evidence>
<sequence>MKASMVLKLFAILSGLAQSSLATESDYSEVMRNLKVDPDGLLHVDEFGIMRSLDGDGKVIDFARLGPSHLNTLAQRRPEEDREELLAMWSGADHTMVDDEEIWNPSENIMASIRERAAVEGSSKVRT</sequence>
<dbReference type="VEuPathDB" id="FungiDB:I7I51_03551"/>
<feature type="signal peptide" evidence="1">
    <location>
        <begin position="1"/>
        <end position="22"/>
    </location>
</feature>
<name>A0A8A1M4H9_AJECA</name>
<dbReference type="EMBL" id="CP069111">
    <property type="protein sequence ID" value="QSS61378.1"/>
    <property type="molecule type" value="Genomic_DNA"/>
</dbReference>